<evidence type="ECO:0000256" key="4">
    <source>
        <dbReference type="ARBA" id="ARBA00022692"/>
    </source>
</evidence>
<dbReference type="CDD" id="cd06261">
    <property type="entry name" value="TM_PBP2"/>
    <property type="match status" value="1"/>
</dbReference>
<dbReference type="OrthoDB" id="9787841at2"/>
<feature type="domain" description="ABC transmembrane type-1" evidence="9">
    <location>
        <begin position="21"/>
        <end position="222"/>
    </location>
</feature>
<evidence type="ECO:0000313" key="11">
    <source>
        <dbReference type="Proteomes" id="UP000190890"/>
    </source>
</evidence>
<name>A0A1S8TPR6_9CLOT</name>
<dbReference type="InterPro" id="IPR000515">
    <property type="entry name" value="MetI-like"/>
</dbReference>
<sequence length="246" mass="27640">MPNIFDFKLVFTQIPELLKYLPMTLEITILSMILGLIIGLVLAMIKIKQIPVLKRITAIFVSFIRGTPIIVQLYITYYGIPILLKYYNYYNGTNYNLNSIPSLLFVLVAFSLNEAAYNSENIRAAIQSIEKGQIEAAHSLGMTSLQVLRRIIIPEAFVVALPTLGNALIGLLKGTSLAFVCSVVEITAQGKILAGANYRYFEVYVSLAIIYWILTIIIEQIIKFLEKRISIPDVIQARFAKEEVLS</sequence>
<dbReference type="FunFam" id="1.10.3720.10:FF:000006">
    <property type="entry name" value="Glutamate/aspartate ABC transporter, permease protein GltK"/>
    <property type="match status" value="1"/>
</dbReference>
<dbReference type="PANTHER" id="PTHR30614:SF0">
    <property type="entry name" value="L-CYSTINE TRANSPORT SYSTEM PERMEASE PROTEIN TCYL"/>
    <property type="match status" value="1"/>
</dbReference>
<dbReference type="PANTHER" id="PTHR30614">
    <property type="entry name" value="MEMBRANE COMPONENT OF AMINO ACID ABC TRANSPORTER"/>
    <property type="match status" value="1"/>
</dbReference>
<evidence type="ECO:0000256" key="8">
    <source>
        <dbReference type="RuleBase" id="RU363032"/>
    </source>
</evidence>
<feature type="transmembrane region" description="Helical" evidence="8">
    <location>
        <begin position="20"/>
        <end position="45"/>
    </location>
</feature>
<evidence type="ECO:0000256" key="5">
    <source>
        <dbReference type="ARBA" id="ARBA00022970"/>
    </source>
</evidence>
<dbReference type="Proteomes" id="UP000190890">
    <property type="component" value="Unassembled WGS sequence"/>
</dbReference>
<dbReference type="PROSITE" id="PS50928">
    <property type="entry name" value="ABC_TM1"/>
    <property type="match status" value="1"/>
</dbReference>
<accession>A0A1S8TPR6</accession>
<comment type="caution">
    <text evidence="10">The sequence shown here is derived from an EMBL/GenBank/DDBJ whole genome shotgun (WGS) entry which is preliminary data.</text>
</comment>
<dbReference type="EMBL" id="LZZM01000099">
    <property type="protein sequence ID" value="OOM79614.1"/>
    <property type="molecule type" value="Genomic_DNA"/>
</dbReference>
<evidence type="ECO:0000256" key="6">
    <source>
        <dbReference type="ARBA" id="ARBA00022989"/>
    </source>
</evidence>
<reference evidence="10 11" key="1">
    <citation type="submission" date="2016-05" db="EMBL/GenBank/DDBJ databases">
        <title>Microbial solvent formation.</title>
        <authorList>
            <person name="Poehlein A."/>
            <person name="Montoya Solano J.D."/>
            <person name="Flitsch S."/>
            <person name="Krabben P."/>
            <person name="Duerre P."/>
            <person name="Daniel R."/>
        </authorList>
    </citation>
    <scope>NUCLEOTIDE SEQUENCE [LARGE SCALE GENOMIC DNA]</scope>
    <source>
        <strain evidence="10 11">DSM 2619</strain>
    </source>
</reference>
<keyword evidence="11" id="KW-1185">Reference proteome</keyword>
<evidence type="ECO:0000256" key="1">
    <source>
        <dbReference type="ARBA" id="ARBA00004651"/>
    </source>
</evidence>
<keyword evidence="5" id="KW-0029">Amino-acid transport</keyword>
<organism evidence="10 11">
    <name type="scientific">Clostridium puniceum</name>
    <dbReference type="NCBI Taxonomy" id="29367"/>
    <lineage>
        <taxon>Bacteria</taxon>
        <taxon>Bacillati</taxon>
        <taxon>Bacillota</taxon>
        <taxon>Clostridia</taxon>
        <taxon>Eubacteriales</taxon>
        <taxon>Clostridiaceae</taxon>
        <taxon>Clostridium</taxon>
    </lineage>
</organism>
<dbReference type="SUPFAM" id="SSF161098">
    <property type="entry name" value="MetI-like"/>
    <property type="match status" value="1"/>
</dbReference>
<dbReference type="InterPro" id="IPR010065">
    <property type="entry name" value="AA_ABC_transptr_permease_3TM"/>
</dbReference>
<gene>
    <name evidence="10" type="primary">yxeN</name>
    <name evidence="10" type="ORF">CLPUN_15620</name>
</gene>
<dbReference type="NCBIfam" id="TIGR01726">
    <property type="entry name" value="HEQRo_perm_3TM"/>
    <property type="match status" value="1"/>
</dbReference>
<evidence type="ECO:0000256" key="7">
    <source>
        <dbReference type="ARBA" id="ARBA00023136"/>
    </source>
</evidence>
<evidence type="ECO:0000256" key="2">
    <source>
        <dbReference type="ARBA" id="ARBA00022448"/>
    </source>
</evidence>
<dbReference type="GO" id="GO:0006865">
    <property type="term" value="P:amino acid transport"/>
    <property type="evidence" value="ECO:0007669"/>
    <property type="project" value="UniProtKB-KW"/>
</dbReference>
<keyword evidence="7 8" id="KW-0472">Membrane</keyword>
<dbReference type="Pfam" id="PF00528">
    <property type="entry name" value="BPD_transp_1"/>
    <property type="match status" value="1"/>
</dbReference>
<evidence type="ECO:0000259" key="9">
    <source>
        <dbReference type="PROSITE" id="PS50928"/>
    </source>
</evidence>
<dbReference type="Gene3D" id="1.10.3720.10">
    <property type="entry name" value="MetI-like"/>
    <property type="match status" value="1"/>
</dbReference>
<keyword evidence="2 8" id="KW-0813">Transport</keyword>
<keyword evidence="3" id="KW-1003">Cell membrane</keyword>
<dbReference type="InterPro" id="IPR035906">
    <property type="entry name" value="MetI-like_sf"/>
</dbReference>
<dbReference type="AlphaFoldDB" id="A0A1S8TPR6"/>
<proteinExistence type="inferred from homology"/>
<comment type="similarity">
    <text evidence="8">Belongs to the binding-protein-dependent transport system permease family.</text>
</comment>
<dbReference type="GO" id="GO:0022857">
    <property type="term" value="F:transmembrane transporter activity"/>
    <property type="evidence" value="ECO:0007669"/>
    <property type="project" value="InterPro"/>
</dbReference>
<feature type="transmembrane region" description="Helical" evidence="8">
    <location>
        <begin position="100"/>
        <end position="117"/>
    </location>
</feature>
<feature type="transmembrane region" description="Helical" evidence="8">
    <location>
        <begin position="57"/>
        <end position="80"/>
    </location>
</feature>
<evidence type="ECO:0000256" key="3">
    <source>
        <dbReference type="ARBA" id="ARBA00022475"/>
    </source>
</evidence>
<comment type="subcellular location">
    <subcellularLocation>
        <location evidence="1 8">Cell membrane</location>
        <topology evidence="1 8">Multi-pass membrane protein</topology>
    </subcellularLocation>
</comment>
<feature type="transmembrane region" description="Helical" evidence="8">
    <location>
        <begin position="203"/>
        <end position="222"/>
    </location>
</feature>
<dbReference type="GO" id="GO:0043190">
    <property type="term" value="C:ATP-binding cassette (ABC) transporter complex"/>
    <property type="evidence" value="ECO:0007669"/>
    <property type="project" value="InterPro"/>
</dbReference>
<dbReference type="InterPro" id="IPR043429">
    <property type="entry name" value="ArtM/GltK/GlnP/TcyL/YhdX-like"/>
</dbReference>
<protein>
    <submittedName>
        <fullName evidence="10">Putative amino-acid permease protein YxeN</fullName>
    </submittedName>
</protein>
<dbReference type="RefSeq" id="WP_077846744.1">
    <property type="nucleotide sequence ID" value="NZ_LZZM01000099.1"/>
</dbReference>
<keyword evidence="4 8" id="KW-0812">Transmembrane</keyword>
<evidence type="ECO:0000313" key="10">
    <source>
        <dbReference type="EMBL" id="OOM79614.1"/>
    </source>
</evidence>
<keyword evidence="6 8" id="KW-1133">Transmembrane helix</keyword>
<dbReference type="STRING" id="29367.CLPUN_15620"/>